<dbReference type="AlphaFoldDB" id="A0AAW0A499"/>
<dbReference type="Gene3D" id="3.80.10.10">
    <property type="entry name" value="Ribonuclease Inhibitor"/>
    <property type="match status" value="1"/>
</dbReference>
<dbReference type="SUPFAM" id="SSF81383">
    <property type="entry name" value="F-box domain"/>
    <property type="match status" value="1"/>
</dbReference>
<evidence type="ECO:0000256" key="1">
    <source>
        <dbReference type="SAM" id="MobiDB-lite"/>
    </source>
</evidence>
<dbReference type="EMBL" id="JAWWNJ010000088">
    <property type="protein sequence ID" value="KAK7000642.1"/>
    <property type="molecule type" value="Genomic_DNA"/>
</dbReference>
<keyword evidence="3" id="KW-1185">Reference proteome</keyword>
<accession>A0AAW0A499</accession>
<dbReference type="CDD" id="cd09917">
    <property type="entry name" value="F-box_SF"/>
    <property type="match status" value="1"/>
</dbReference>
<feature type="compositionally biased region" description="Acidic residues" evidence="1">
    <location>
        <begin position="392"/>
        <end position="404"/>
    </location>
</feature>
<feature type="compositionally biased region" description="Basic and acidic residues" evidence="1">
    <location>
        <begin position="405"/>
        <end position="419"/>
    </location>
</feature>
<evidence type="ECO:0000313" key="3">
    <source>
        <dbReference type="Proteomes" id="UP001362999"/>
    </source>
</evidence>
<feature type="region of interest" description="Disordered" evidence="1">
    <location>
        <begin position="390"/>
        <end position="446"/>
    </location>
</feature>
<evidence type="ECO:0000313" key="2">
    <source>
        <dbReference type="EMBL" id="KAK7000642.1"/>
    </source>
</evidence>
<protein>
    <recommendedName>
        <fullName evidence="4">F-box domain-containing protein</fullName>
    </recommendedName>
</protein>
<dbReference type="PANTHER" id="PTHR31639:SF256">
    <property type="entry name" value="OS07G0242900 PROTEIN"/>
    <property type="match status" value="1"/>
</dbReference>
<name>A0AAW0A499_9AGAR</name>
<dbReference type="Proteomes" id="UP001362999">
    <property type="component" value="Unassembled WGS sequence"/>
</dbReference>
<gene>
    <name evidence="2" type="ORF">R3P38DRAFT_3616434</name>
</gene>
<sequence length="539" mass="61357">MSPSVSLPLADIATEIWLNCWSFCSTKDLRRLVLVCRVFRDICHPLLFQHQRFDAPGVTQPGWPSVARSLHRTTQRLAKLQDSPHALSVRSWSFGSTPSREYPSLEEMFPNVRNIKIVLQKYLHLETVLKSSLGAYSNLRSLYLFRVLIDDALRETLAGLPSLESLEIDWCPFSNLDGPLIPLKEFKMGVWWLTSSSPLPFNIVSPSALRTLTLIGDRSYALLHTFNSMEQQFPNLRIICIELHDVILGRFLKFLKLCPHLEELEITSFLTKLPTKPLSHRAIPRLRSFKGPRQLAAFFIAGRPVSTIELEGSTDAWEEWRIPAREIVSEIAEIANAAPGILSLTMNAMMRQIPDVSAAIATHWPNLQELRLVPRDVYVPPSPVGRVVLYDSDSESEEESDDGEDQIRVDERVDERVVEFSDSESLSSRSSSPEPPVQRVPGEYKFSEDSNPLPDVLISGYMYYTLQALRLTTPDSWDGPDKPETFSVEDEHRSILALERQLPTLRELDFGERRVWRLYRTVWTQISSGEKIASIHHSA</sequence>
<evidence type="ECO:0008006" key="4">
    <source>
        <dbReference type="Google" id="ProtNLM"/>
    </source>
</evidence>
<proteinExistence type="predicted"/>
<dbReference type="InterPro" id="IPR036047">
    <property type="entry name" value="F-box-like_dom_sf"/>
</dbReference>
<dbReference type="PANTHER" id="PTHR31639">
    <property type="entry name" value="F-BOX PROTEIN-LIKE"/>
    <property type="match status" value="1"/>
</dbReference>
<dbReference type="InterPro" id="IPR032675">
    <property type="entry name" value="LRR_dom_sf"/>
</dbReference>
<feature type="compositionally biased region" description="Low complexity" evidence="1">
    <location>
        <begin position="423"/>
        <end position="432"/>
    </location>
</feature>
<dbReference type="SUPFAM" id="SSF52047">
    <property type="entry name" value="RNI-like"/>
    <property type="match status" value="1"/>
</dbReference>
<comment type="caution">
    <text evidence="2">The sequence shown here is derived from an EMBL/GenBank/DDBJ whole genome shotgun (WGS) entry which is preliminary data.</text>
</comment>
<organism evidence="2 3">
    <name type="scientific">Favolaschia claudopus</name>
    <dbReference type="NCBI Taxonomy" id="2862362"/>
    <lineage>
        <taxon>Eukaryota</taxon>
        <taxon>Fungi</taxon>
        <taxon>Dikarya</taxon>
        <taxon>Basidiomycota</taxon>
        <taxon>Agaricomycotina</taxon>
        <taxon>Agaricomycetes</taxon>
        <taxon>Agaricomycetidae</taxon>
        <taxon>Agaricales</taxon>
        <taxon>Marasmiineae</taxon>
        <taxon>Mycenaceae</taxon>
        <taxon>Favolaschia</taxon>
    </lineage>
</organism>
<reference evidence="2 3" key="1">
    <citation type="journal article" date="2024" name="J Genomics">
        <title>Draft genome sequencing and assembly of Favolaschia claudopus CIRM-BRFM 2984 isolated from oak limbs.</title>
        <authorList>
            <person name="Navarro D."/>
            <person name="Drula E."/>
            <person name="Chaduli D."/>
            <person name="Cazenave R."/>
            <person name="Ahrendt S."/>
            <person name="Wang J."/>
            <person name="Lipzen A."/>
            <person name="Daum C."/>
            <person name="Barry K."/>
            <person name="Grigoriev I.V."/>
            <person name="Favel A."/>
            <person name="Rosso M.N."/>
            <person name="Martin F."/>
        </authorList>
    </citation>
    <scope>NUCLEOTIDE SEQUENCE [LARGE SCALE GENOMIC DNA]</scope>
    <source>
        <strain evidence="2 3">CIRM-BRFM 2984</strain>
    </source>
</reference>